<dbReference type="PANTHER" id="PTHR21092">
    <property type="entry name" value="NICASTRIN"/>
    <property type="match status" value="1"/>
</dbReference>
<keyword evidence="8 10" id="KW-0472">Membrane</keyword>
<feature type="transmembrane region" description="Helical" evidence="10">
    <location>
        <begin position="657"/>
        <end position="679"/>
    </location>
</feature>
<dbReference type="OMA" id="ECVYPGV"/>
<dbReference type="InterPro" id="IPR008710">
    <property type="entry name" value="Nicastrin"/>
</dbReference>
<keyword evidence="7 10" id="KW-1133">Transmembrane helix</keyword>
<dbReference type="EMBL" id="LNIX01000002">
    <property type="protein sequence ID" value="OXA61118.1"/>
    <property type="molecule type" value="Genomic_DNA"/>
</dbReference>
<evidence type="ECO:0000256" key="4">
    <source>
        <dbReference type="ARBA" id="ARBA00022692"/>
    </source>
</evidence>
<proteinExistence type="inferred from homology"/>
<accession>A0A226EV83</accession>
<dbReference type="InterPro" id="IPR041084">
    <property type="entry name" value="Ncstrn_small"/>
</dbReference>
<protein>
    <recommendedName>
        <fullName evidence="3">Nicastrin</fullName>
    </recommendedName>
</protein>
<evidence type="ECO:0000256" key="10">
    <source>
        <dbReference type="SAM" id="Phobius"/>
    </source>
</evidence>
<keyword evidence="6" id="KW-0914">Notch signaling pathway</keyword>
<evidence type="ECO:0000313" key="13">
    <source>
        <dbReference type="Proteomes" id="UP000198287"/>
    </source>
</evidence>
<dbReference type="Proteomes" id="UP000198287">
    <property type="component" value="Unassembled WGS sequence"/>
</dbReference>
<evidence type="ECO:0000256" key="5">
    <source>
        <dbReference type="ARBA" id="ARBA00022729"/>
    </source>
</evidence>
<dbReference type="OrthoDB" id="755951at2759"/>
<dbReference type="AlphaFoldDB" id="A0A226EV83"/>
<name>A0A226EV83_FOLCA</name>
<dbReference type="PANTHER" id="PTHR21092:SF0">
    <property type="entry name" value="NICASTRIN"/>
    <property type="match status" value="1"/>
</dbReference>
<evidence type="ECO:0000256" key="8">
    <source>
        <dbReference type="ARBA" id="ARBA00023136"/>
    </source>
</evidence>
<dbReference type="GO" id="GO:0007219">
    <property type="term" value="P:Notch signaling pathway"/>
    <property type="evidence" value="ECO:0007669"/>
    <property type="project" value="UniProtKB-KW"/>
</dbReference>
<keyword evidence="13" id="KW-1185">Reference proteome</keyword>
<dbReference type="Pfam" id="PF05450">
    <property type="entry name" value="Nicastrin"/>
    <property type="match status" value="1"/>
</dbReference>
<evidence type="ECO:0000313" key="12">
    <source>
        <dbReference type="EMBL" id="OXA61118.1"/>
    </source>
</evidence>
<evidence type="ECO:0000256" key="3">
    <source>
        <dbReference type="ARBA" id="ARBA00015303"/>
    </source>
</evidence>
<comment type="similarity">
    <text evidence="2">Belongs to the nicastrin family.</text>
</comment>
<dbReference type="Gene3D" id="3.40.630.10">
    <property type="entry name" value="Zn peptidases"/>
    <property type="match status" value="1"/>
</dbReference>
<dbReference type="GO" id="GO:0007220">
    <property type="term" value="P:Notch receptor processing"/>
    <property type="evidence" value="ECO:0007669"/>
    <property type="project" value="TreeGrafter"/>
</dbReference>
<dbReference type="GO" id="GO:0005886">
    <property type="term" value="C:plasma membrane"/>
    <property type="evidence" value="ECO:0007669"/>
    <property type="project" value="TreeGrafter"/>
</dbReference>
<evidence type="ECO:0000259" key="11">
    <source>
        <dbReference type="Pfam" id="PF18266"/>
    </source>
</evidence>
<evidence type="ECO:0000256" key="7">
    <source>
        <dbReference type="ARBA" id="ARBA00022989"/>
    </source>
</evidence>
<evidence type="ECO:0000256" key="9">
    <source>
        <dbReference type="ARBA" id="ARBA00023180"/>
    </source>
</evidence>
<dbReference type="Pfam" id="PF18266">
    <property type="entry name" value="Ncstrn_small"/>
    <property type="match status" value="1"/>
</dbReference>
<gene>
    <name evidence="12" type="ORF">Fcan01_05283</name>
</gene>
<dbReference type="SUPFAM" id="SSF53187">
    <property type="entry name" value="Zn-dependent exopeptidases"/>
    <property type="match status" value="1"/>
</dbReference>
<comment type="subcellular location">
    <subcellularLocation>
        <location evidence="1">Membrane</location>
        <topology evidence="1">Single-pass type I membrane protein</topology>
    </subcellularLocation>
</comment>
<organism evidence="12 13">
    <name type="scientific">Folsomia candida</name>
    <name type="common">Springtail</name>
    <dbReference type="NCBI Taxonomy" id="158441"/>
    <lineage>
        <taxon>Eukaryota</taxon>
        <taxon>Metazoa</taxon>
        <taxon>Ecdysozoa</taxon>
        <taxon>Arthropoda</taxon>
        <taxon>Hexapoda</taxon>
        <taxon>Collembola</taxon>
        <taxon>Entomobryomorpha</taxon>
        <taxon>Isotomoidea</taxon>
        <taxon>Isotomidae</taxon>
        <taxon>Proisotominae</taxon>
        <taxon>Folsomia</taxon>
    </lineage>
</organism>
<sequence>MRKPLVIGIRVFSGGTRVTEFLAAVLMCLFLGVGADRTSQKIYEPIVESYPCFRKLNGTHQVGCGSSLTGDVGVVHLVENESSLQWVTRIGPHDPYVALIYPDFLTDRVMNLFKRSGRVGGILVLNDTIRIQGLLQSSPDLKCPNEGFGLALPNSTHYCENWNNAGESILFQKFDFPVFYVHNETESQTILSCYDDFNRPINGTTAREWPLCAAQLRAFMLAAVDTPTCLRRSDKFNLEQQKARVCDQMGDLNIWASVLPSNQSKPYIKENGSVIVISAKLDAASMFEGLAHGADSAGTGISTLLAVLKHLSQPELKNLLSNSSTIDNVYFILFHGETFGYIGSSRMVYDMKNGDFPQGIKNDSQNTTAMLNIKDIKYYIELGQLGQTDGQASYYMHDAKSPFSDTSTLTAMLKSKGLEFNLPITYVTNQTIGIPPASLQTFLKERPSIPGIFITNHENEFRNKFYNSMFDDAVHLQYQYQNLSSISTIKIAQLAATIASTVMGLAGSNVNIDPDFKNANDLLHCYLESGNCDIFQLVAGSDKMQPIPLDLYVGVDRHHIFATQLTRFVMMYYQGDNVTNITMEKDCNTPDDKLNVEYQWINGSCFASTVNTSQAVSPAFVIDNYDWTSGQYSTWTESVWQQFSVRIFVKPSRAHEIITLVSGILVFFISFVVVGWTSLKSDIIFPTRPAGMAC</sequence>
<evidence type="ECO:0000256" key="6">
    <source>
        <dbReference type="ARBA" id="ARBA00022976"/>
    </source>
</evidence>
<comment type="caution">
    <text evidence="12">The sequence shown here is derived from an EMBL/GenBank/DDBJ whole genome shotgun (WGS) entry which is preliminary data.</text>
</comment>
<keyword evidence="5" id="KW-0732">Signal</keyword>
<dbReference type="STRING" id="158441.A0A226EV83"/>
<feature type="domain" description="Nicastrin small lobe" evidence="11">
    <location>
        <begin position="51"/>
        <end position="222"/>
    </location>
</feature>
<reference evidence="12 13" key="1">
    <citation type="submission" date="2015-12" db="EMBL/GenBank/DDBJ databases">
        <title>The genome of Folsomia candida.</title>
        <authorList>
            <person name="Faddeeva A."/>
            <person name="Derks M.F."/>
            <person name="Anvar Y."/>
            <person name="Smit S."/>
            <person name="Van Straalen N."/>
            <person name="Roelofs D."/>
        </authorList>
    </citation>
    <scope>NUCLEOTIDE SEQUENCE [LARGE SCALE GENOMIC DNA]</scope>
    <source>
        <strain evidence="12 13">VU population</strain>
        <tissue evidence="12">Whole body</tissue>
    </source>
</reference>
<evidence type="ECO:0000256" key="2">
    <source>
        <dbReference type="ARBA" id="ARBA00007717"/>
    </source>
</evidence>
<evidence type="ECO:0000256" key="1">
    <source>
        <dbReference type="ARBA" id="ARBA00004479"/>
    </source>
</evidence>
<keyword evidence="4 10" id="KW-0812">Transmembrane</keyword>
<dbReference type="GO" id="GO:0016485">
    <property type="term" value="P:protein processing"/>
    <property type="evidence" value="ECO:0007669"/>
    <property type="project" value="InterPro"/>
</dbReference>
<keyword evidence="9" id="KW-0325">Glycoprotein</keyword>